<reference evidence="1 2" key="1">
    <citation type="journal article" date="2017" name="Nat. Ecol. Evol.">
        <title>Scallop genome provides insights into evolution of bilaterian karyotype and development.</title>
        <authorList>
            <person name="Wang S."/>
            <person name="Zhang J."/>
            <person name="Jiao W."/>
            <person name="Li J."/>
            <person name="Xun X."/>
            <person name="Sun Y."/>
            <person name="Guo X."/>
            <person name="Huan P."/>
            <person name="Dong B."/>
            <person name="Zhang L."/>
            <person name="Hu X."/>
            <person name="Sun X."/>
            <person name="Wang J."/>
            <person name="Zhao C."/>
            <person name="Wang Y."/>
            <person name="Wang D."/>
            <person name="Huang X."/>
            <person name="Wang R."/>
            <person name="Lv J."/>
            <person name="Li Y."/>
            <person name="Zhang Z."/>
            <person name="Liu B."/>
            <person name="Lu W."/>
            <person name="Hui Y."/>
            <person name="Liang J."/>
            <person name="Zhou Z."/>
            <person name="Hou R."/>
            <person name="Li X."/>
            <person name="Liu Y."/>
            <person name="Li H."/>
            <person name="Ning X."/>
            <person name="Lin Y."/>
            <person name="Zhao L."/>
            <person name="Xing Q."/>
            <person name="Dou J."/>
            <person name="Li Y."/>
            <person name="Mao J."/>
            <person name="Guo H."/>
            <person name="Dou H."/>
            <person name="Li T."/>
            <person name="Mu C."/>
            <person name="Jiang W."/>
            <person name="Fu Q."/>
            <person name="Fu X."/>
            <person name="Miao Y."/>
            <person name="Liu J."/>
            <person name="Yu Q."/>
            <person name="Li R."/>
            <person name="Liao H."/>
            <person name="Li X."/>
            <person name="Kong Y."/>
            <person name="Jiang Z."/>
            <person name="Chourrout D."/>
            <person name="Li R."/>
            <person name="Bao Z."/>
        </authorList>
    </citation>
    <scope>NUCLEOTIDE SEQUENCE [LARGE SCALE GENOMIC DNA]</scope>
    <source>
        <strain evidence="1 2">PY_sf001</strain>
    </source>
</reference>
<dbReference type="InterPro" id="IPR027921">
    <property type="entry name" value="NOPCHAP1"/>
</dbReference>
<dbReference type="EMBL" id="NEDP02076733">
    <property type="protein sequence ID" value="OWF35300.1"/>
    <property type="molecule type" value="Genomic_DNA"/>
</dbReference>
<keyword evidence="2" id="KW-1185">Reference proteome</keyword>
<evidence type="ECO:0000313" key="2">
    <source>
        <dbReference type="Proteomes" id="UP000242188"/>
    </source>
</evidence>
<evidence type="ECO:0000313" key="1">
    <source>
        <dbReference type="EMBL" id="OWF35300.1"/>
    </source>
</evidence>
<dbReference type="STRING" id="6573.A0A210PFN4"/>
<comment type="caution">
    <text evidence="1">The sequence shown here is derived from an EMBL/GenBank/DDBJ whole genome shotgun (WGS) entry which is preliminary data.</text>
</comment>
<dbReference type="PANTHER" id="PTHR28674:SF1">
    <property type="entry name" value="NOP PROTEIN CHAPERONE 1"/>
    <property type="match status" value="1"/>
</dbReference>
<gene>
    <name evidence="1" type="ORF">KP79_PYT12067</name>
</gene>
<dbReference type="AlphaFoldDB" id="A0A210PFN4"/>
<dbReference type="Proteomes" id="UP000242188">
    <property type="component" value="Unassembled WGS sequence"/>
</dbReference>
<dbReference type="GO" id="GO:0000492">
    <property type="term" value="P:box C/D snoRNP assembly"/>
    <property type="evidence" value="ECO:0007669"/>
    <property type="project" value="InterPro"/>
</dbReference>
<organism evidence="1 2">
    <name type="scientific">Mizuhopecten yessoensis</name>
    <name type="common">Japanese scallop</name>
    <name type="synonym">Patinopecten yessoensis</name>
    <dbReference type="NCBI Taxonomy" id="6573"/>
    <lineage>
        <taxon>Eukaryota</taxon>
        <taxon>Metazoa</taxon>
        <taxon>Spiralia</taxon>
        <taxon>Lophotrochozoa</taxon>
        <taxon>Mollusca</taxon>
        <taxon>Bivalvia</taxon>
        <taxon>Autobranchia</taxon>
        <taxon>Pteriomorphia</taxon>
        <taxon>Pectinida</taxon>
        <taxon>Pectinoidea</taxon>
        <taxon>Pectinidae</taxon>
        <taxon>Mizuhopecten</taxon>
    </lineage>
</organism>
<dbReference type="PANTHER" id="PTHR28674">
    <property type="entry name" value="SIMILAR TO DNA SEGMENT, CHR 10, WAYNE STATE UNIVERSITY 102,-EXPRESSED"/>
    <property type="match status" value="1"/>
</dbReference>
<dbReference type="OrthoDB" id="1112980at2759"/>
<name>A0A210PFN4_MIZYE</name>
<proteinExistence type="predicted"/>
<dbReference type="Pfam" id="PF15370">
    <property type="entry name" value="NOPCHAP1"/>
    <property type="match status" value="1"/>
</dbReference>
<sequence length="179" mass="19427">MAAPMEEVVNESMQEVTGDCVSLDTTKQHLTKSKDLLNINGGNGITDQLLVNKKCKAAKLAGPRKTFRPPPSSVLSDVKSFLPKIAKANEDLTSLLTRVPASMVDIESVSEDTEKVIEMNISLVPDMGSESDSECDLNSSDIEIGEVTEENFKTARTNRQVQNGIVELEPSSGNEDEKT</sequence>
<dbReference type="GO" id="GO:0062064">
    <property type="term" value="F:box C/D methylation guide snoRNP complex binding"/>
    <property type="evidence" value="ECO:0007669"/>
    <property type="project" value="TreeGrafter"/>
</dbReference>
<accession>A0A210PFN4</accession>
<protein>
    <submittedName>
        <fullName evidence="1">Uncharacterized protein</fullName>
    </submittedName>
</protein>